<name>A0ABQ5TC96_9CAUL</name>
<dbReference type="EMBL" id="BSFD01000010">
    <property type="protein sequence ID" value="GLK49655.1"/>
    <property type="molecule type" value="Genomic_DNA"/>
</dbReference>
<accession>A0ABQ5TC96</accession>
<gene>
    <name evidence="1" type="ORF">GCM10017620_26280</name>
</gene>
<protein>
    <submittedName>
        <fullName evidence="1">Uncharacterized protein</fullName>
    </submittedName>
</protein>
<comment type="caution">
    <text evidence="1">The sequence shown here is derived from an EMBL/GenBank/DDBJ whole genome shotgun (WGS) entry which is preliminary data.</text>
</comment>
<proteinExistence type="predicted"/>
<keyword evidence="2" id="KW-1185">Reference proteome</keyword>
<evidence type="ECO:0000313" key="1">
    <source>
        <dbReference type="EMBL" id="GLK49655.1"/>
    </source>
</evidence>
<reference evidence="1" key="1">
    <citation type="journal article" date="2014" name="Int. J. Syst. Evol. Microbiol.">
        <title>Complete genome of a new Firmicutes species belonging to the dominant human colonic microbiota ('Ruminococcus bicirculans') reveals two chromosomes and a selective capacity to utilize plant glucans.</title>
        <authorList>
            <consortium name="NISC Comparative Sequencing Program"/>
            <person name="Wegmann U."/>
            <person name="Louis P."/>
            <person name="Goesmann A."/>
            <person name="Henrissat B."/>
            <person name="Duncan S.H."/>
            <person name="Flint H.J."/>
        </authorList>
    </citation>
    <scope>NUCLEOTIDE SEQUENCE</scope>
    <source>
        <strain evidence="1">VKM B-1499</strain>
    </source>
</reference>
<reference evidence="1" key="2">
    <citation type="submission" date="2023-01" db="EMBL/GenBank/DDBJ databases">
        <authorList>
            <person name="Sun Q."/>
            <person name="Evtushenko L."/>
        </authorList>
    </citation>
    <scope>NUCLEOTIDE SEQUENCE</scope>
    <source>
        <strain evidence="1">VKM B-1499</strain>
    </source>
</reference>
<organism evidence="1 2">
    <name type="scientific">Brevundimonas intermedia</name>
    <dbReference type="NCBI Taxonomy" id="74315"/>
    <lineage>
        <taxon>Bacteria</taxon>
        <taxon>Pseudomonadati</taxon>
        <taxon>Pseudomonadota</taxon>
        <taxon>Alphaproteobacteria</taxon>
        <taxon>Caulobacterales</taxon>
        <taxon>Caulobacteraceae</taxon>
        <taxon>Brevundimonas</taxon>
    </lineage>
</organism>
<sequence>MELRGTVKDETGEDRLHVALEFPSMVLVTRHDKAGRYIGPRLFVGEQELLTGFAYAEAAELLNKRRLAA</sequence>
<dbReference type="Proteomes" id="UP001143509">
    <property type="component" value="Unassembled WGS sequence"/>
</dbReference>
<evidence type="ECO:0000313" key="2">
    <source>
        <dbReference type="Proteomes" id="UP001143509"/>
    </source>
</evidence>